<feature type="compositionally biased region" description="Acidic residues" evidence="1">
    <location>
        <begin position="82"/>
        <end position="92"/>
    </location>
</feature>
<dbReference type="EMBL" id="JBAMMX010000020">
    <property type="protein sequence ID" value="KAK6921286.1"/>
    <property type="molecule type" value="Genomic_DNA"/>
</dbReference>
<gene>
    <name evidence="2" type="ORF">RJ641_014964</name>
</gene>
<dbReference type="AlphaFoldDB" id="A0AAN8Z1P0"/>
<reference evidence="2 3" key="1">
    <citation type="submission" date="2023-12" db="EMBL/GenBank/DDBJ databases">
        <title>A high-quality genome assembly for Dillenia turbinata (Dilleniales).</title>
        <authorList>
            <person name="Chanderbali A."/>
        </authorList>
    </citation>
    <scope>NUCLEOTIDE SEQUENCE [LARGE SCALE GENOMIC DNA]</scope>
    <source>
        <strain evidence="2">LSX21</strain>
        <tissue evidence="2">Leaf</tissue>
    </source>
</reference>
<dbReference type="SUPFAM" id="SSF50249">
    <property type="entry name" value="Nucleic acid-binding proteins"/>
    <property type="match status" value="1"/>
</dbReference>
<dbReference type="Proteomes" id="UP001370490">
    <property type="component" value="Unassembled WGS sequence"/>
</dbReference>
<name>A0AAN8Z1P0_9MAGN</name>
<protein>
    <submittedName>
        <fullName evidence="2">Uncharacterized protein</fullName>
    </submittedName>
</protein>
<feature type="compositionally biased region" description="Basic and acidic residues" evidence="1">
    <location>
        <begin position="66"/>
        <end position="81"/>
    </location>
</feature>
<dbReference type="Gene3D" id="2.40.50.140">
    <property type="entry name" value="Nucleic acid-binding proteins"/>
    <property type="match status" value="1"/>
</dbReference>
<dbReference type="InterPro" id="IPR012340">
    <property type="entry name" value="NA-bd_OB-fold"/>
</dbReference>
<feature type="region of interest" description="Disordered" evidence="1">
    <location>
        <begin position="61"/>
        <end position="108"/>
    </location>
</feature>
<evidence type="ECO:0000313" key="3">
    <source>
        <dbReference type="Proteomes" id="UP001370490"/>
    </source>
</evidence>
<organism evidence="2 3">
    <name type="scientific">Dillenia turbinata</name>
    <dbReference type="NCBI Taxonomy" id="194707"/>
    <lineage>
        <taxon>Eukaryota</taxon>
        <taxon>Viridiplantae</taxon>
        <taxon>Streptophyta</taxon>
        <taxon>Embryophyta</taxon>
        <taxon>Tracheophyta</taxon>
        <taxon>Spermatophyta</taxon>
        <taxon>Magnoliopsida</taxon>
        <taxon>eudicotyledons</taxon>
        <taxon>Gunneridae</taxon>
        <taxon>Pentapetalae</taxon>
        <taxon>Dilleniales</taxon>
        <taxon>Dilleniaceae</taxon>
        <taxon>Dillenia</taxon>
    </lineage>
</organism>
<evidence type="ECO:0000256" key="1">
    <source>
        <dbReference type="SAM" id="MobiDB-lite"/>
    </source>
</evidence>
<evidence type="ECO:0000313" key="2">
    <source>
        <dbReference type="EMBL" id="KAK6921286.1"/>
    </source>
</evidence>
<keyword evidence="3" id="KW-1185">Reference proteome</keyword>
<sequence length="108" mass="12915">MSMVDDYKYLQIKDAITCINQKVNLIGVILEFGVPKRSKGTEKSSIRRRRKIEDVQAEKIKKKNRDRREEDGAEEERWRIIEEEEEEEEEGRETDSSKREITVIWSKQ</sequence>
<accession>A0AAN8Z1P0</accession>
<proteinExistence type="predicted"/>
<comment type="caution">
    <text evidence="2">The sequence shown here is derived from an EMBL/GenBank/DDBJ whole genome shotgun (WGS) entry which is preliminary data.</text>
</comment>